<name>A0A847S7U9_9NEIS</name>
<organism evidence="1 2">
    <name type="scientific">Leeia aquatica</name>
    <dbReference type="NCBI Taxonomy" id="2725557"/>
    <lineage>
        <taxon>Bacteria</taxon>
        <taxon>Pseudomonadati</taxon>
        <taxon>Pseudomonadota</taxon>
        <taxon>Betaproteobacteria</taxon>
        <taxon>Neisseriales</taxon>
        <taxon>Leeiaceae</taxon>
        <taxon>Leeia</taxon>
    </lineage>
</organism>
<dbReference type="Gene3D" id="3.30.1490.270">
    <property type="match status" value="1"/>
</dbReference>
<comment type="caution">
    <text evidence="1">The sequence shown here is derived from an EMBL/GenBank/DDBJ whole genome shotgun (WGS) entry which is preliminary data.</text>
</comment>
<dbReference type="SUPFAM" id="SSF56059">
    <property type="entry name" value="Glutathione synthetase ATP-binding domain-like"/>
    <property type="match status" value="1"/>
</dbReference>
<evidence type="ECO:0008006" key="3">
    <source>
        <dbReference type="Google" id="ProtNLM"/>
    </source>
</evidence>
<sequence>MMFVPDLYSQLDARQADALDAHILQAGLDSGFRATADWHMLAEPVQVSRAALKQLSQDLQRCLDSAVLLSRLLFPTPEAFYRYCGIAEEKLPFLAALAEVGDPFFYPKRWDVIPGADGPMKAVEVNIGLAIAGINQRSIQQVYDGVPNVSPAWTDTSGFYVRRVAEWAKRHPGHRLVVCDCDAWFDDDLNFLQSLQHLLQSQDIEAELVRMSDWEAFAEEDRYGLIEVFNALDFTSMQQVERYLRYHRRVGQVFCSPAQMLWSSKAIFALLWQGVQDGVLGDEAVAAVRRAIPFTRILQAAERAAVLARRAELVIKPATGLGGDRVTVGAAVNDAEWTAEVDAGLASADVFVVQDFYAPASLPFTRLVEGQRFPRTESQLILGIFQMDQAYAGGFARASTRSGAINVMRGAALGVMREV</sequence>
<evidence type="ECO:0000313" key="2">
    <source>
        <dbReference type="Proteomes" id="UP000587991"/>
    </source>
</evidence>
<dbReference type="RefSeq" id="WP_168877702.1">
    <property type="nucleotide sequence ID" value="NZ_JABAIM010000003.1"/>
</dbReference>
<reference evidence="1 2" key="1">
    <citation type="submission" date="2020-04" db="EMBL/GenBank/DDBJ databases">
        <title>Draft genome of Leeia sp. IMCC25680.</title>
        <authorList>
            <person name="Song J."/>
            <person name="Cho J.-C."/>
        </authorList>
    </citation>
    <scope>NUCLEOTIDE SEQUENCE [LARGE SCALE GENOMIC DNA]</scope>
    <source>
        <strain evidence="1 2">IMCC25680</strain>
    </source>
</reference>
<dbReference type="Proteomes" id="UP000587991">
    <property type="component" value="Unassembled WGS sequence"/>
</dbReference>
<dbReference type="EMBL" id="JABAIM010000003">
    <property type="protein sequence ID" value="NLR76024.1"/>
    <property type="molecule type" value="Genomic_DNA"/>
</dbReference>
<keyword evidence="2" id="KW-1185">Reference proteome</keyword>
<evidence type="ECO:0000313" key="1">
    <source>
        <dbReference type="EMBL" id="NLR76024.1"/>
    </source>
</evidence>
<accession>A0A847S7U9</accession>
<proteinExistence type="predicted"/>
<gene>
    <name evidence="1" type="ORF">HF682_12735</name>
</gene>
<dbReference type="AlphaFoldDB" id="A0A847S7U9"/>
<protein>
    <recommendedName>
        <fullName evidence="3">Glutathionylspermidine synthase pre-ATP-grasp-like domain-containing protein</fullName>
    </recommendedName>
</protein>